<dbReference type="STRING" id="692275.M3CYX1"/>
<evidence type="ECO:0000256" key="8">
    <source>
        <dbReference type="ARBA" id="ARBA00022837"/>
    </source>
</evidence>
<evidence type="ECO:0000256" key="14">
    <source>
        <dbReference type="PIRSR" id="PIRSR001024-2"/>
    </source>
</evidence>
<keyword evidence="9 15" id="KW-1015">Disulfide bond</keyword>
<keyword evidence="6 18" id="KW-0732">Signal</keyword>
<feature type="binding site" evidence="16">
    <location>
        <position position="385"/>
    </location>
    <ligand>
        <name>substrate</name>
    </ligand>
</feature>
<keyword evidence="10" id="KW-0325">Glycoprotein</keyword>
<feature type="binding site" evidence="16">
    <location>
        <position position="252"/>
    </location>
    <ligand>
        <name>substrate</name>
    </ligand>
</feature>
<feature type="region of interest" description="Disordered" evidence="17">
    <location>
        <begin position="479"/>
        <end position="499"/>
    </location>
</feature>
<feature type="region of interest" description="Disordered" evidence="17">
    <location>
        <begin position="282"/>
        <end position="301"/>
    </location>
</feature>
<evidence type="ECO:0000256" key="15">
    <source>
        <dbReference type="PIRSR" id="PIRSR001024-4"/>
    </source>
</evidence>
<keyword evidence="11" id="KW-0119">Carbohydrate metabolism</keyword>
<evidence type="ECO:0000256" key="5">
    <source>
        <dbReference type="ARBA" id="ARBA00022723"/>
    </source>
</evidence>
<evidence type="ECO:0000256" key="4">
    <source>
        <dbReference type="ARBA" id="ARBA00012595"/>
    </source>
</evidence>
<evidence type="ECO:0000256" key="2">
    <source>
        <dbReference type="ARBA" id="ARBA00001913"/>
    </source>
</evidence>
<evidence type="ECO:0000256" key="6">
    <source>
        <dbReference type="ARBA" id="ARBA00022729"/>
    </source>
</evidence>
<evidence type="ECO:0000256" key="12">
    <source>
        <dbReference type="ARBA" id="ARBA00023295"/>
    </source>
</evidence>
<organism evidence="20 21">
    <name type="scientific">Sphaerulina musiva (strain SO2202)</name>
    <name type="common">Poplar stem canker fungus</name>
    <name type="synonym">Septoria musiva</name>
    <dbReference type="NCBI Taxonomy" id="692275"/>
    <lineage>
        <taxon>Eukaryota</taxon>
        <taxon>Fungi</taxon>
        <taxon>Dikarya</taxon>
        <taxon>Ascomycota</taxon>
        <taxon>Pezizomycotina</taxon>
        <taxon>Dothideomycetes</taxon>
        <taxon>Dothideomycetidae</taxon>
        <taxon>Mycosphaerellales</taxon>
        <taxon>Mycosphaerellaceae</taxon>
        <taxon>Sphaerulina</taxon>
    </lineage>
</organism>
<dbReference type="SUPFAM" id="SSF51445">
    <property type="entry name" value="(Trans)glycosidases"/>
    <property type="match status" value="1"/>
</dbReference>
<dbReference type="Gene3D" id="3.20.20.80">
    <property type="entry name" value="Glycosidases"/>
    <property type="match status" value="1"/>
</dbReference>
<evidence type="ECO:0000256" key="1">
    <source>
        <dbReference type="ARBA" id="ARBA00000548"/>
    </source>
</evidence>
<evidence type="ECO:0000256" key="3">
    <source>
        <dbReference type="ARBA" id="ARBA00008061"/>
    </source>
</evidence>
<feature type="disulfide bond" evidence="15">
    <location>
        <begin position="50"/>
        <end position="56"/>
    </location>
</feature>
<dbReference type="FunFam" id="3.20.20.80:FF:000120">
    <property type="entry name" value="Alpha-amylase A"/>
    <property type="match status" value="1"/>
</dbReference>
<dbReference type="PANTHER" id="PTHR10357:SF215">
    <property type="entry name" value="ALPHA-AMYLASE 1"/>
    <property type="match status" value="1"/>
</dbReference>
<dbReference type="OMA" id="WISPVIK"/>
<dbReference type="HOGENOM" id="CLU_006462_7_2_1"/>
<dbReference type="SUPFAM" id="SSF51011">
    <property type="entry name" value="Glycosyl hydrolase domain"/>
    <property type="match status" value="1"/>
</dbReference>
<dbReference type="Pfam" id="PF00128">
    <property type="entry name" value="Alpha-amylase"/>
    <property type="match status" value="1"/>
</dbReference>
<feature type="signal peptide" evidence="18">
    <location>
        <begin position="1"/>
        <end position="26"/>
    </location>
</feature>
<dbReference type="InterPro" id="IPR013777">
    <property type="entry name" value="A-amylase-like"/>
</dbReference>
<feature type="compositionally biased region" description="Low complexity" evidence="17">
    <location>
        <begin position="423"/>
        <end position="432"/>
    </location>
</feature>
<feature type="binding site" evidence="16">
    <location>
        <position position="140"/>
    </location>
    <ligand>
        <name>substrate</name>
    </ligand>
</feature>
<keyword evidence="5" id="KW-0479">Metal-binding</keyword>
<evidence type="ECO:0000256" key="17">
    <source>
        <dbReference type="SAM" id="MobiDB-lite"/>
    </source>
</evidence>
<feature type="compositionally biased region" description="Low complexity" evidence="17">
    <location>
        <begin position="284"/>
        <end position="301"/>
    </location>
</feature>
<dbReference type="Gene3D" id="2.60.40.1180">
    <property type="entry name" value="Golgi alpha-mannosidase II"/>
    <property type="match status" value="1"/>
</dbReference>
<keyword evidence="8" id="KW-0106">Calcium</keyword>
<feature type="active site" description="Proton donor" evidence="13">
    <location>
        <position position="248"/>
    </location>
</feature>
<evidence type="ECO:0000256" key="18">
    <source>
        <dbReference type="SAM" id="SignalP"/>
    </source>
</evidence>
<reference evidence="20 21" key="1">
    <citation type="journal article" date="2012" name="PLoS Pathog.">
        <title>Diverse lifestyles and strategies of plant pathogenesis encoded in the genomes of eighteen Dothideomycetes fungi.</title>
        <authorList>
            <person name="Ohm R.A."/>
            <person name="Feau N."/>
            <person name="Henrissat B."/>
            <person name="Schoch C.L."/>
            <person name="Horwitz B.A."/>
            <person name="Barry K.W."/>
            <person name="Condon B.J."/>
            <person name="Copeland A.C."/>
            <person name="Dhillon B."/>
            <person name="Glaser F."/>
            <person name="Hesse C.N."/>
            <person name="Kosti I."/>
            <person name="LaButti K."/>
            <person name="Lindquist E.A."/>
            <person name="Lucas S."/>
            <person name="Salamov A.A."/>
            <person name="Bradshaw R.E."/>
            <person name="Ciuffetti L."/>
            <person name="Hamelin R.C."/>
            <person name="Kema G.H.J."/>
            <person name="Lawrence C."/>
            <person name="Scott J.A."/>
            <person name="Spatafora J.W."/>
            <person name="Turgeon B.G."/>
            <person name="de Wit P.J.G.M."/>
            <person name="Zhong S."/>
            <person name="Goodwin S.B."/>
            <person name="Grigoriev I.V."/>
        </authorList>
    </citation>
    <scope>NUCLEOTIDE SEQUENCE [LARGE SCALE GENOMIC DNA]</scope>
    <source>
        <strain evidence="20 21">SO2202</strain>
    </source>
</reference>
<sequence>MPSPIGFLSTVLACAVLANCLTPAEWRRQSIYQVMTDRFARSDGSTTASCDLDEYCGGTWIGLINQLDYIQQMGFTAVWISPIVKNKVQSSEDGNSYHGYWAQDLYSVNSQFGTEEDLKALSDELHKRGMYLMVDVVPNHMASFSSQTTVDYSQFNPFNKKSYFHTPCEIDYDDINSVEYCWMGSNTVSLPDLRTEDSVVANMWYQWISQIVSRYSIDGLRIDTAYEVSPRFWAGFQAAAGGIHVLGEVWHGNPNVLCPYQNYLTGLMNYAAYYWIIETFQDPSSSSSSSTTTSSTSSSTSMTRLANNIRWLQSTCPDTSLMGIFTENHDNPRLPSLFTSNNNNNNNTLTRIQNALTFQFLSDGIPILYQGQEQFFTGSSVPENRQALWLTGFERNTELYRHVQKLNQIRSWAIFQAPASSSSSYASSSGNDNENENESYLLSPSIPTPLTEQILSLRKGPVGKQIVCILNNLNNLPIKSSSSDDDDDDDSSTTTITLSSTASGFTPEMSLMEIFSCQIFKTDSRGNLGVTVTAGRVLVFYPRGKIEGSGVCGF</sequence>
<feature type="binding site" evidence="16">
    <location>
        <position position="101"/>
    </location>
    <ligand>
        <name>substrate</name>
    </ligand>
</feature>
<dbReference type="RefSeq" id="XP_016757980.1">
    <property type="nucleotide sequence ID" value="XM_016902701.1"/>
</dbReference>
<dbReference type="PANTHER" id="PTHR10357">
    <property type="entry name" value="ALPHA-AMYLASE FAMILY MEMBER"/>
    <property type="match status" value="1"/>
</dbReference>
<comment type="cofactor">
    <cofactor evidence="2">
        <name>Ca(2+)</name>
        <dbReference type="ChEBI" id="CHEBI:29108"/>
    </cofactor>
</comment>
<feature type="binding site" evidence="16">
    <location>
        <position position="330"/>
    </location>
    <ligand>
        <name>substrate</name>
    </ligand>
</feature>
<proteinExistence type="inferred from homology"/>
<dbReference type="GO" id="GO:0004556">
    <property type="term" value="F:alpha-amylase activity"/>
    <property type="evidence" value="ECO:0007669"/>
    <property type="project" value="UniProtKB-EC"/>
</dbReference>
<feature type="domain" description="Glycosyl hydrolase family 13 catalytic" evidence="19">
    <location>
        <begin position="33"/>
        <end position="410"/>
    </location>
</feature>
<keyword evidence="21" id="KW-1185">Reference proteome</keyword>
<comment type="similarity">
    <text evidence="3">Belongs to the glycosyl hydrolase 13 family.</text>
</comment>
<dbReference type="eggNOG" id="KOG0471">
    <property type="taxonomic scope" value="Eukaryota"/>
</dbReference>
<dbReference type="Pfam" id="PF09260">
    <property type="entry name" value="A_amylase_dom_C"/>
    <property type="match status" value="1"/>
</dbReference>
<evidence type="ECO:0000256" key="16">
    <source>
        <dbReference type="PIRSR" id="PIRSR001024-5"/>
    </source>
</evidence>
<dbReference type="GeneID" id="27899838"/>
<dbReference type="GO" id="GO:0016052">
    <property type="term" value="P:carbohydrate catabolic process"/>
    <property type="evidence" value="ECO:0007669"/>
    <property type="project" value="InterPro"/>
</dbReference>
<feature type="site" description="Transition state stabilizer" evidence="14">
    <location>
        <position position="330"/>
    </location>
</feature>
<evidence type="ECO:0000256" key="11">
    <source>
        <dbReference type="ARBA" id="ARBA00023277"/>
    </source>
</evidence>
<accession>M3CYX1</accession>
<dbReference type="InterPro" id="IPR017853">
    <property type="entry name" value="GH"/>
</dbReference>
<evidence type="ECO:0000256" key="9">
    <source>
        <dbReference type="ARBA" id="ARBA00023157"/>
    </source>
</evidence>
<dbReference type="InterPro" id="IPR013780">
    <property type="entry name" value="Glyco_hydro_b"/>
</dbReference>
<evidence type="ECO:0000256" key="10">
    <source>
        <dbReference type="ARBA" id="ARBA00023180"/>
    </source>
</evidence>
<dbReference type="GO" id="GO:0005509">
    <property type="term" value="F:calcium ion binding"/>
    <property type="evidence" value="ECO:0007669"/>
    <property type="project" value="InterPro"/>
</dbReference>
<evidence type="ECO:0000256" key="7">
    <source>
        <dbReference type="ARBA" id="ARBA00022801"/>
    </source>
</evidence>
<dbReference type="EMBL" id="KB456268">
    <property type="protein sequence ID" value="EMF09859.1"/>
    <property type="molecule type" value="Genomic_DNA"/>
</dbReference>
<feature type="disulfide bond" evidence="15">
    <location>
        <begin position="168"/>
        <end position="181"/>
    </location>
</feature>
<feature type="disulfide bond" evidence="15">
    <location>
        <begin position="517"/>
        <end position="552"/>
    </location>
</feature>
<dbReference type="InterPro" id="IPR006047">
    <property type="entry name" value="GH13_cat_dom"/>
</dbReference>
<comment type="catalytic activity">
    <reaction evidence="1">
        <text>Endohydrolysis of (1-&gt;4)-alpha-D-glucosidic linkages in polysaccharides containing three or more (1-&gt;4)-alpha-linked D-glucose units.</text>
        <dbReference type="EC" id="3.2.1.1"/>
    </reaction>
</comment>
<dbReference type="CDD" id="cd11319">
    <property type="entry name" value="AmyAc_euk_AmyA"/>
    <property type="match status" value="1"/>
</dbReference>
<name>M3CYX1_SPHMS</name>
<feature type="disulfide bond" evidence="15">
    <location>
        <begin position="258"/>
        <end position="316"/>
    </location>
</feature>
<feature type="region of interest" description="Disordered" evidence="17">
    <location>
        <begin position="423"/>
        <end position="443"/>
    </location>
</feature>
<dbReference type="InterPro" id="IPR015340">
    <property type="entry name" value="A_amylase_C_dom"/>
</dbReference>
<dbReference type="PIRSF" id="PIRSF001024">
    <property type="entry name" value="Alph-amyl_fung"/>
    <property type="match status" value="1"/>
</dbReference>
<feature type="chain" id="PRO_5004032151" description="alpha-amylase" evidence="18">
    <location>
        <begin position="27"/>
        <end position="554"/>
    </location>
</feature>
<gene>
    <name evidence="20" type="ORF">SEPMUDRAFT_135278</name>
</gene>
<evidence type="ECO:0000313" key="20">
    <source>
        <dbReference type="EMBL" id="EMF09859.1"/>
    </source>
</evidence>
<protein>
    <recommendedName>
        <fullName evidence="4">alpha-amylase</fullName>
        <ecNumber evidence="4">3.2.1.1</ecNumber>
    </recommendedName>
</protein>
<keyword evidence="12" id="KW-0326">Glycosidase</keyword>
<dbReference type="Proteomes" id="UP000016931">
    <property type="component" value="Unassembled WGS sequence"/>
</dbReference>
<evidence type="ECO:0000259" key="19">
    <source>
        <dbReference type="SMART" id="SM00642"/>
    </source>
</evidence>
<dbReference type="AlphaFoldDB" id="M3CYX1"/>
<evidence type="ECO:0000313" key="21">
    <source>
        <dbReference type="Proteomes" id="UP000016931"/>
    </source>
</evidence>
<feature type="binding site" evidence="16">
    <location>
        <position position="221"/>
    </location>
    <ligand>
        <name>substrate</name>
    </ligand>
</feature>
<evidence type="ECO:0000256" key="13">
    <source>
        <dbReference type="PIRSR" id="PIRSR001024-1"/>
    </source>
</evidence>
<feature type="active site" description="Nucleophile" evidence="13">
    <location>
        <position position="223"/>
    </location>
</feature>
<dbReference type="EC" id="3.2.1.1" evidence="4"/>
<dbReference type="SMART" id="SM00642">
    <property type="entry name" value="Aamy"/>
    <property type="match status" value="1"/>
</dbReference>
<keyword evidence="7 20" id="KW-0378">Hydrolase</keyword>
<dbReference type="OrthoDB" id="204980at2759"/>